<keyword evidence="1" id="KW-0175">Coiled coil</keyword>
<protein>
    <submittedName>
        <fullName evidence="3">Uncharacterized protein</fullName>
    </submittedName>
</protein>
<accession>A0ABX6NEY7</accession>
<evidence type="ECO:0000256" key="1">
    <source>
        <dbReference type="SAM" id="Coils"/>
    </source>
</evidence>
<feature type="region of interest" description="Disordered" evidence="2">
    <location>
        <begin position="213"/>
        <end position="247"/>
    </location>
</feature>
<evidence type="ECO:0000313" key="4">
    <source>
        <dbReference type="Proteomes" id="UP000503251"/>
    </source>
</evidence>
<proteinExistence type="predicted"/>
<name>A0ABX6NEY7_9BACT</name>
<feature type="coiled-coil region" evidence="1">
    <location>
        <begin position="132"/>
        <end position="173"/>
    </location>
</feature>
<sequence length="247" mass="26061">MSDEGRRVIKMESILALMAGKSGGEVSDLLAFLTQRDLNAEEESVVQPLAKAWLMSKLPGLIDVEFEESEIYEKWIASQSKKLGGDNVSIAPIPESEMAPINVVLDTLRSNDATVKEQAARVAELEAKVEELEPYVGKAEKLEKEVEQLNSKIEALEAEKAEQAGQIAEFAGKLPVAEDELNDTIKDIVTKALKDAVASVPVGAAAGAAAEAGEANAAVEPEAEEEAGVPDDFGFGSSGADGGGFGF</sequence>
<dbReference type="EMBL" id="CP039543">
    <property type="protein sequence ID" value="QJT09181.1"/>
    <property type="molecule type" value="Genomic_DNA"/>
</dbReference>
<keyword evidence="4" id="KW-1185">Reference proteome</keyword>
<gene>
    <name evidence="3" type="ORF">E8L03_09630</name>
</gene>
<dbReference type="RefSeq" id="WP_171267231.1">
    <property type="nucleotide sequence ID" value="NZ_CP039543.1"/>
</dbReference>
<feature type="compositionally biased region" description="Gly residues" evidence="2">
    <location>
        <begin position="236"/>
        <end position="247"/>
    </location>
</feature>
<evidence type="ECO:0000256" key="2">
    <source>
        <dbReference type="SAM" id="MobiDB-lite"/>
    </source>
</evidence>
<dbReference type="Gene3D" id="1.20.5.340">
    <property type="match status" value="1"/>
</dbReference>
<organism evidence="3 4">
    <name type="scientific">Oceanidesulfovibrio marinus</name>
    <dbReference type="NCBI Taxonomy" id="370038"/>
    <lineage>
        <taxon>Bacteria</taxon>
        <taxon>Pseudomonadati</taxon>
        <taxon>Thermodesulfobacteriota</taxon>
        <taxon>Desulfovibrionia</taxon>
        <taxon>Desulfovibrionales</taxon>
        <taxon>Desulfovibrionaceae</taxon>
        <taxon>Oceanidesulfovibrio</taxon>
    </lineage>
</organism>
<reference evidence="3 4" key="1">
    <citation type="submission" date="2019-04" db="EMBL/GenBank/DDBJ databases">
        <title>Isolation and culture of sulfate reducing bacteria from the cold seep of the South China Sea.</title>
        <authorList>
            <person name="Sun C."/>
            <person name="Liu R."/>
        </authorList>
    </citation>
    <scope>NUCLEOTIDE SEQUENCE [LARGE SCALE GENOMIC DNA]</scope>
    <source>
        <strain evidence="3 4">CS1</strain>
    </source>
</reference>
<evidence type="ECO:0000313" key="3">
    <source>
        <dbReference type="EMBL" id="QJT09181.1"/>
    </source>
</evidence>
<dbReference type="Proteomes" id="UP000503251">
    <property type="component" value="Chromosome"/>
</dbReference>